<dbReference type="InParanoid" id="Q38BP1"/>
<dbReference type="PDBsum" id="6HIZ"/>
<gene>
    <name evidence="2" type="ORF">Tb10.70.3840</name>
</gene>
<evidence type="ECO:0007829" key="7">
    <source>
        <dbReference type="PDB" id="9HNY"/>
    </source>
</evidence>
<protein>
    <submittedName>
        <fullName evidence="2">Uncharacterized protein</fullName>
    </submittedName>
</protein>
<evidence type="ECO:0000313" key="3">
    <source>
        <dbReference type="Proteomes" id="UP000008524"/>
    </source>
</evidence>
<dbReference type="AlphaFoldDB" id="Q38BP1"/>
<evidence type="ECO:0000313" key="2">
    <source>
        <dbReference type="EMBL" id="EAN77779.1"/>
    </source>
</evidence>
<dbReference type="GeneID" id="3663025"/>
<reference evidence="4 5" key="3">
    <citation type="journal article" date="2018" name="Science">
        <title>Evolutionary shift toward protein-based architecture in trypanosomal mitochondrial ribosomes.</title>
        <authorList>
            <person name="Ramrath D.J.F."/>
            <person name="Niemann M."/>
            <person name="Leibundgut M."/>
            <person name="Bieri P."/>
            <person name="Prange C."/>
            <person name="Horn E.K."/>
            <person name="Leitner A."/>
            <person name="Boehringer D."/>
            <person name="Schneider A."/>
            <person name="Ban N."/>
        </authorList>
    </citation>
    <scope>STRUCTURE BY ELECTRON MICROSCOPY (3.08 ANGSTROMS) OF 71-394</scope>
</reference>
<feature type="compositionally biased region" description="Low complexity" evidence="1">
    <location>
        <begin position="153"/>
        <end position="165"/>
    </location>
</feature>
<evidence type="ECO:0000256" key="1">
    <source>
        <dbReference type="SAM" id="MobiDB-lite"/>
    </source>
</evidence>
<dbReference type="EMDB" id="EMD-0233"/>
<evidence type="ECO:0007829" key="6">
    <source>
        <dbReference type="PDB" id="7PUB"/>
    </source>
</evidence>
<dbReference type="GO" id="GO:0005763">
    <property type="term" value="C:mitochondrial small ribosomal subunit"/>
    <property type="evidence" value="ECO:0000314"/>
    <property type="project" value="GeneDB"/>
</dbReference>
<reference evidence="6" key="4">
    <citation type="journal article" date="2022" name="Proc. Natl. Acad. Sci. U.S.A.">
        <title>Mitoribosomal small subunit maturation involves formation of initiation-like complexes.</title>
        <authorList>
            <person name="Lenarcic T."/>
            <person name="Niemann M."/>
            <person name="Ramrath D.J.F."/>
            <person name="Calderaro S."/>
            <person name="Flugel T."/>
            <person name="Saurer M."/>
            <person name="Leibundgut M."/>
            <person name="Boehringer D."/>
            <person name="Prange C."/>
            <person name="Horn E.K."/>
            <person name="Schneider A."/>
            <person name="Ban N."/>
        </authorList>
    </citation>
    <scope>STRUCTURE BY ELECTRON MICROSCOPY (3.70 ANGSTROMS) OF 71-394</scope>
</reference>
<evidence type="ECO:0007829" key="4">
    <source>
        <dbReference type="PDB" id="6HIV"/>
    </source>
</evidence>
<keyword evidence="4 5" id="KW-0002">3D-structure</keyword>
<dbReference type="OrthoDB" id="271041at2759"/>
<dbReference type="Proteomes" id="UP000008524">
    <property type="component" value="Chromosome 10"/>
</dbReference>
<dbReference type="SMR" id="Q38BP1"/>
<dbReference type="PDBsum" id="6HIW"/>
<dbReference type="PDB" id="6HIZ">
    <property type="method" value="EM"/>
    <property type="resolution" value="3.08 A"/>
    <property type="chains" value="DK=71-394"/>
</dbReference>
<keyword evidence="3" id="KW-1185">Reference proteome</keyword>
<reference evidence="7" key="5">
    <citation type="journal article" date="2025" name="bioRxiv">
        <title>Mettl15-Mettl17 modulates the transition from early to late pre-mitoribosome.</title>
        <authorList>
            <person name="Zgadzay Y."/>
            <person name="Mirabello C."/>
            <person name="Wanes G."/>
            <person name="Panek T."/>
            <person name="Chauhan P."/>
            <person name="Nystedt B."/>
            <person name="Zikova A."/>
            <person name="Whitford P.C."/>
            <person name="Gahura O."/>
            <person name="Amunts A."/>
        </authorList>
    </citation>
    <scope>STRUCTURE BY ELECTRON MICROSCOPY (3.30 ANGSTROMS) OF 71-394</scope>
</reference>
<feature type="compositionally biased region" description="Basic and acidic residues" evidence="1">
    <location>
        <begin position="271"/>
        <end position="286"/>
    </location>
</feature>
<dbReference type="GO" id="GO:0005739">
    <property type="term" value="C:mitochondrion"/>
    <property type="evidence" value="ECO:0006056"/>
    <property type="project" value="Others"/>
</dbReference>
<dbReference type="PDB" id="7PUB">
    <property type="method" value="EM"/>
    <property type="resolution" value="3.70 A"/>
    <property type="chains" value="DK=71-394"/>
</dbReference>
<feature type="region of interest" description="Disordered" evidence="1">
    <location>
        <begin position="139"/>
        <end position="165"/>
    </location>
</feature>
<dbReference type="EMDB" id="EMD-13661"/>
<dbReference type="EMDB" id="EMD-0230"/>
<dbReference type="EMDB" id="EMD-0229"/>
<name>Q38BP1_TRYB2</name>
<dbReference type="PDB" id="9HNY">
    <property type="method" value="EM"/>
    <property type="resolution" value="3.30 A"/>
    <property type="chains" value="DK=71-394"/>
</dbReference>
<dbReference type="KEGG" id="tbr:Tb10.70.3840"/>
<dbReference type="STRING" id="185431.Q38BP1"/>
<evidence type="ECO:0007829" key="5">
    <source>
        <dbReference type="PDB" id="6HIW"/>
    </source>
</evidence>
<reference evidence="2 3" key="2">
    <citation type="journal article" date="2005" name="Science">
        <title>The genome of the African trypanosome Trypanosoma brucei.</title>
        <authorList>
            <person name="Berriman M."/>
            <person name="Ghedin E."/>
            <person name="Hertz-Fowler C."/>
            <person name="Blandin G."/>
            <person name="Renauld H."/>
            <person name="Bartholomeu D.C."/>
            <person name="Lennard N.J."/>
            <person name="Caler E."/>
            <person name="Hamlin N.E."/>
            <person name="Haas B."/>
            <person name="Bohme U."/>
            <person name="Hannick L."/>
            <person name="Aslett M.A."/>
            <person name="Shallom J."/>
            <person name="Marcello L."/>
            <person name="Hou L."/>
            <person name="Wickstead B."/>
            <person name="Alsmark U.C."/>
            <person name="Arrowsmith C."/>
            <person name="Atkin R.J."/>
            <person name="Barron A.J."/>
            <person name="Bringaud F."/>
            <person name="Brooks K."/>
            <person name="Carrington M."/>
            <person name="Cherevach I."/>
            <person name="Chillingworth T.J."/>
            <person name="Churcher C."/>
            <person name="Clark L.N."/>
            <person name="Corton C.H."/>
            <person name="Cronin A."/>
            <person name="Davies R.M."/>
            <person name="Doggett J."/>
            <person name="Djikeng A."/>
            <person name="Feldblyum T."/>
            <person name="Field M.C."/>
            <person name="Fraser A."/>
            <person name="Goodhead I."/>
            <person name="Hance Z."/>
            <person name="Harper D."/>
            <person name="Harris B.R."/>
            <person name="Hauser H."/>
            <person name="Hostetler J."/>
            <person name="Ivens A."/>
            <person name="Jagels K."/>
            <person name="Johnson D."/>
            <person name="Johnson J."/>
            <person name="Jones K."/>
            <person name="Kerhornou A.X."/>
            <person name="Koo H."/>
            <person name="Larke N."/>
            <person name="Landfear S."/>
            <person name="Larkin C."/>
            <person name="Leech V."/>
            <person name="Line A."/>
            <person name="Lord A."/>
            <person name="Macleod A."/>
            <person name="Mooney P.J."/>
            <person name="Moule S."/>
            <person name="Martin D.M."/>
            <person name="Morgan G.W."/>
            <person name="Mungall K."/>
            <person name="Norbertczak H."/>
            <person name="Ormond D."/>
            <person name="Pai G."/>
            <person name="Peacock C.S."/>
            <person name="Peterson J."/>
            <person name="Quail M.A."/>
            <person name="Rabbinowitsch E."/>
            <person name="Rajandream M.A."/>
            <person name="Reitter C."/>
            <person name="Salzberg S.L."/>
            <person name="Sanders M."/>
            <person name="Schobel S."/>
            <person name="Sharp S."/>
            <person name="Simmonds M."/>
            <person name="Simpson A.J."/>
            <person name="Tallon L."/>
            <person name="Turner C.M."/>
            <person name="Tait A."/>
            <person name="Tivey A.R."/>
            <person name="Van Aken S."/>
            <person name="Walker D."/>
            <person name="Wanless D."/>
            <person name="Wang S."/>
            <person name="White B."/>
            <person name="White O."/>
            <person name="Whitehead S."/>
            <person name="Woodward J."/>
            <person name="Wortman J."/>
            <person name="Adams M.D."/>
            <person name="Embley T.M."/>
            <person name="Gull K."/>
            <person name="Ullu E."/>
            <person name="Barry J.D."/>
            <person name="Fairlamb A.H."/>
            <person name="Opperdoes F."/>
            <person name="Barrell B.G."/>
            <person name="Donelson J.E."/>
            <person name="Hall N."/>
            <person name="Fraser C.M."/>
            <person name="Melville S.E."/>
            <person name="El-Sayed N.M."/>
        </authorList>
    </citation>
    <scope>NUCLEOTIDE SEQUENCE [LARGE SCALE GENOMIC DNA]</scope>
    <source>
        <strain evidence="2 3">927/4 GUTat10.1</strain>
    </source>
</reference>
<feature type="region of interest" description="Disordered" evidence="1">
    <location>
        <begin position="260"/>
        <end position="301"/>
    </location>
</feature>
<dbReference type="PaxDb" id="5691-EAN77779"/>
<dbReference type="RefSeq" id="XP_822607.1">
    <property type="nucleotide sequence ID" value="XM_817514.1"/>
</dbReference>
<dbReference type="PDB" id="6HIV">
    <property type="method" value="EM"/>
    <property type="resolution" value="7.80 A"/>
    <property type="chains" value="DK=71-394"/>
</dbReference>
<proteinExistence type="evidence at protein level"/>
<sequence>MRLGDYDSTHQILRSYHFTLELRLYFPLLPLCLFRSRYFVVAQSGNCTRSRNKEKPLVPPCSLFFLSICAMSFRYTNNLIGALKHRLLLESSYREIASRKFIGNCRGVEVVCSGYGTVLAVQLTDKAVWEPFYRKGGRPTVSGGGDVSGDAETGTQGSATTTGATGSLDLDKLAESIKTALWDATRKIRSAKEAALHRSLSHNTRMRASADLKHWYEEDANTLRPLAFEALKHEAATPWMQLVQHGKKEEAAALLKEFEQKGDAAEATPTRVKDDRVKGTRTELSNREQPPLASTLKAEDSNPATIPIGSVHPLFTPALVQIEEAGSGSVSNEAVCRAQLWELSRDEQLFWERVELIRKGQVASIGSSHKRGYADEAAFAKDDTEEKVQLRFTQ</sequence>
<dbReference type="eggNOG" id="ENOG502RY1Q">
    <property type="taxonomic scope" value="Eukaryota"/>
</dbReference>
<dbReference type="OMA" id="QDANTLH"/>
<dbReference type="PDBsum" id="6HIV"/>
<accession>Q38BP1</accession>
<reference evidence="2 3" key="1">
    <citation type="journal article" date="2005" name="Science">
        <title>Comparative genomics of trypanosomatid parasitic protozoa.</title>
        <authorList>
            <person name="El-Sayed N.M."/>
            <person name="Myler P.J."/>
            <person name="Blandin G."/>
            <person name="Berriman M."/>
            <person name="Crabtree J."/>
            <person name="Aggarwal G."/>
            <person name="Caler E."/>
            <person name="Renauld H."/>
            <person name="Worthey E.A."/>
            <person name="Hertz-Fowler C."/>
            <person name="Ghedin E."/>
            <person name="Peacock C."/>
            <person name="Bartholomeu D.C."/>
            <person name="Haas B.J."/>
            <person name="Tran A.N."/>
            <person name="Wortman J.R."/>
            <person name="Alsmark U.C."/>
            <person name="Angiuoli S."/>
            <person name="Anupama A."/>
            <person name="Badger J."/>
            <person name="Bringaud F."/>
            <person name="Cadag E."/>
            <person name="Carlton J.M."/>
            <person name="Cerqueira G.C."/>
            <person name="Creasy T."/>
            <person name="Delcher A.L."/>
            <person name="Djikeng A."/>
            <person name="Embley T.M."/>
            <person name="Hauser C."/>
            <person name="Ivens A.C."/>
            <person name="Kummerfeld S.K."/>
            <person name="Pereira-Leal J.B."/>
            <person name="Nilsson D."/>
            <person name="Peterson J."/>
            <person name="Salzberg S.L."/>
            <person name="Shallom J."/>
            <person name="Silva J.C."/>
            <person name="Sundaram J."/>
            <person name="Westenberger S."/>
            <person name="White O."/>
            <person name="Melville S.E."/>
            <person name="Donelson J.E."/>
            <person name="Andersson B."/>
            <person name="Stuart K.D."/>
            <person name="Hall N."/>
        </authorList>
    </citation>
    <scope>NUCLEOTIDE SEQUENCE [LARGE SCALE GENOMIC DNA]</scope>
    <source>
        <strain evidence="2 3">927/4 GUTat10.1</strain>
    </source>
</reference>
<dbReference type="EMBL" id="CM000208">
    <property type="protein sequence ID" value="EAN77779.1"/>
    <property type="molecule type" value="Genomic_DNA"/>
</dbReference>
<organism evidence="2 3">
    <name type="scientific">Trypanosoma brucei brucei (strain 927/4 GUTat10.1)</name>
    <dbReference type="NCBI Taxonomy" id="185431"/>
    <lineage>
        <taxon>Eukaryota</taxon>
        <taxon>Discoba</taxon>
        <taxon>Euglenozoa</taxon>
        <taxon>Kinetoplastea</taxon>
        <taxon>Metakinetoplastina</taxon>
        <taxon>Trypanosomatida</taxon>
        <taxon>Trypanosomatidae</taxon>
        <taxon>Trypanosoma</taxon>
    </lineage>
</organism>
<dbReference type="PDB" id="6HIW">
    <property type="method" value="EM"/>
    <property type="resolution" value="3.37 A"/>
    <property type="chains" value="DK=71-394"/>
</dbReference>